<dbReference type="AlphaFoldDB" id="A0A1H2R3F3"/>
<proteinExistence type="predicted"/>
<accession>A0A1H2R3F3</accession>
<protein>
    <submittedName>
        <fullName evidence="1">Uncharacterized conserved protein, contains ferritin-like DUF455 domain</fullName>
    </submittedName>
</protein>
<dbReference type="InterPro" id="IPR009078">
    <property type="entry name" value="Ferritin-like_SF"/>
</dbReference>
<reference evidence="2" key="1">
    <citation type="submission" date="2016-10" db="EMBL/GenBank/DDBJ databases">
        <authorList>
            <person name="Varghese N."/>
            <person name="Submissions S."/>
        </authorList>
    </citation>
    <scope>NUCLEOTIDE SEQUENCE [LARGE SCALE GENOMIC DNA]</scope>
    <source>
        <strain evidence="2">DSM 217</strain>
    </source>
</reference>
<dbReference type="Pfam" id="PF04305">
    <property type="entry name" value="DUF455"/>
    <property type="match status" value="1"/>
</dbReference>
<dbReference type="CDD" id="cd00657">
    <property type="entry name" value="Ferritin_like"/>
    <property type="match status" value="1"/>
</dbReference>
<dbReference type="Proteomes" id="UP000198816">
    <property type="component" value="Unassembled WGS sequence"/>
</dbReference>
<dbReference type="InterPro" id="IPR007402">
    <property type="entry name" value="DUF455"/>
</dbReference>
<sequence>MTQMQGNLFDTAAACLGEPDPARKQAATQAAAEQWQAGCLHADAAGAAPVRELPGRPERPELVPPRALKARKLKSREGRAAMIHAVAHIEFNAINLAWDAVQRFREMPMAFYADWIQVAAEEAEHFGLMRNRLRDLGYDYGDFPAHDGLWEMARTTAHDPLVRMALVPRVLEARGLDVTPGMIARFEAAGDPETAACLGVILREEVGHVAVGSRWFKRLSEERSLDPGPLYFDLLREYMRAEIRCPLNLPARREAGFDEVELDRLQALCRAGEAGRAG</sequence>
<dbReference type="InterPro" id="IPR011197">
    <property type="entry name" value="UCP012318"/>
</dbReference>
<evidence type="ECO:0000313" key="2">
    <source>
        <dbReference type="Proteomes" id="UP000198816"/>
    </source>
</evidence>
<dbReference type="OrthoDB" id="9778629at2"/>
<dbReference type="SUPFAM" id="SSF47240">
    <property type="entry name" value="Ferritin-like"/>
    <property type="match status" value="1"/>
</dbReference>
<gene>
    <name evidence="1" type="ORF">SAMN05421783_101503</name>
</gene>
<organism evidence="1 2">
    <name type="scientific">Thiocapsa roseopersicina</name>
    <dbReference type="NCBI Taxonomy" id="1058"/>
    <lineage>
        <taxon>Bacteria</taxon>
        <taxon>Pseudomonadati</taxon>
        <taxon>Pseudomonadota</taxon>
        <taxon>Gammaproteobacteria</taxon>
        <taxon>Chromatiales</taxon>
        <taxon>Chromatiaceae</taxon>
        <taxon>Thiocapsa</taxon>
    </lineage>
</organism>
<dbReference type="STRING" id="1058.SAMN05421783_101503"/>
<dbReference type="PIRSF" id="PIRSF012318">
    <property type="entry name" value="UCP012318"/>
    <property type="match status" value="1"/>
</dbReference>
<dbReference type="EMBL" id="FNNZ01000001">
    <property type="protein sequence ID" value="SDW13219.1"/>
    <property type="molecule type" value="Genomic_DNA"/>
</dbReference>
<evidence type="ECO:0000313" key="1">
    <source>
        <dbReference type="EMBL" id="SDW13219.1"/>
    </source>
</evidence>
<dbReference type="PANTHER" id="PTHR42782">
    <property type="entry name" value="SI:CH73-314G15.3"/>
    <property type="match status" value="1"/>
</dbReference>
<keyword evidence="2" id="KW-1185">Reference proteome</keyword>
<name>A0A1H2R3F3_THIRO</name>
<dbReference type="PANTHER" id="PTHR42782:SF4">
    <property type="entry name" value="DUF455 DOMAIN-CONTAINING PROTEIN"/>
    <property type="match status" value="1"/>
</dbReference>
<dbReference type="RefSeq" id="WP_093027889.1">
    <property type="nucleotide sequence ID" value="NZ_FNNZ01000001.1"/>
</dbReference>